<dbReference type="PANTHER" id="PTHR43157">
    <property type="entry name" value="PHOSPHATIDYLINOSITOL-GLYCAN BIOSYNTHESIS CLASS F PROTEIN-RELATED"/>
    <property type="match status" value="1"/>
</dbReference>
<protein>
    <submittedName>
        <fullName evidence="4">Retinol dehydrogenase 11</fullName>
    </submittedName>
</protein>
<evidence type="ECO:0000256" key="2">
    <source>
        <dbReference type="RuleBase" id="RU000363"/>
    </source>
</evidence>
<dbReference type="PANTHER" id="PTHR43157:SF31">
    <property type="entry name" value="PHOSPHATIDYLINOSITOL-GLYCAN BIOSYNTHESIS CLASS F PROTEIN"/>
    <property type="match status" value="1"/>
</dbReference>
<keyword evidence="3" id="KW-0472">Membrane</keyword>
<dbReference type="AlphaFoldDB" id="A0A1D2NCJ0"/>
<dbReference type="GO" id="GO:0016491">
    <property type="term" value="F:oxidoreductase activity"/>
    <property type="evidence" value="ECO:0007669"/>
    <property type="project" value="UniProtKB-KW"/>
</dbReference>
<keyword evidence="3" id="KW-0812">Transmembrane</keyword>
<dbReference type="Pfam" id="PF00106">
    <property type="entry name" value="adh_short"/>
    <property type="match status" value="1"/>
</dbReference>
<reference evidence="4 5" key="1">
    <citation type="journal article" date="2016" name="Genome Biol. Evol.">
        <title>Gene Family Evolution Reflects Adaptation to Soil Environmental Stressors in the Genome of the Collembolan Orchesella cincta.</title>
        <authorList>
            <person name="Faddeeva-Vakhrusheva A."/>
            <person name="Derks M.F."/>
            <person name="Anvar S.Y."/>
            <person name="Agamennone V."/>
            <person name="Suring W."/>
            <person name="Smit S."/>
            <person name="van Straalen N.M."/>
            <person name="Roelofs D."/>
        </authorList>
    </citation>
    <scope>NUCLEOTIDE SEQUENCE [LARGE SCALE GENOMIC DNA]</scope>
    <source>
        <tissue evidence="4">Mixed pool</tissue>
    </source>
</reference>
<evidence type="ECO:0000313" key="5">
    <source>
        <dbReference type="Proteomes" id="UP000094527"/>
    </source>
</evidence>
<sequence>MGALCVLTYLGIGLVSIVGVVKLYFKLSAGKCRSTRRIDGQVAVITGSNQGIGYETAKDLARRGARVILACRNVESAQKAADRIKKETKNEEVIAKKLDVSSLASVREFCADLLKSESRLDILVNNAGVAGMRRTITEEGLELHFATNHFGPFLLTNILIELMKKNGSGRIVTVSSVAHSWTKELDMENLNSEKFWEPKLLYARTKLANILFTRELARRLKEAGLSGITANAVNPGGVKTAIFRHARKAFKYVVMVSQFFFKTPQEGAQPTIQLCVADSVEGLTGLYWTDCKQSRSSKLGDDMDVAKKLWEKSVQVVKLADSENHLK</sequence>
<dbReference type="EMBL" id="LJIJ01000091">
    <property type="protein sequence ID" value="ODN02951.1"/>
    <property type="molecule type" value="Genomic_DNA"/>
</dbReference>
<keyword evidence="3" id="KW-1133">Transmembrane helix</keyword>
<dbReference type="SUPFAM" id="SSF51735">
    <property type="entry name" value="NAD(P)-binding Rossmann-fold domains"/>
    <property type="match status" value="1"/>
</dbReference>
<feature type="transmembrane region" description="Helical" evidence="3">
    <location>
        <begin position="6"/>
        <end position="25"/>
    </location>
</feature>
<proteinExistence type="inferred from homology"/>
<name>A0A1D2NCJ0_ORCCI</name>
<dbReference type="Gene3D" id="3.40.50.720">
    <property type="entry name" value="NAD(P)-binding Rossmann-like Domain"/>
    <property type="match status" value="1"/>
</dbReference>
<comment type="caution">
    <text evidence="4">The sequence shown here is derived from an EMBL/GenBank/DDBJ whole genome shotgun (WGS) entry which is preliminary data.</text>
</comment>
<keyword evidence="5" id="KW-1185">Reference proteome</keyword>
<gene>
    <name evidence="4" type="ORF">Ocin01_03716</name>
</gene>
<dbReference type="STRING" id="48709.A0A1D2NCJ0"/>
<dbReference type="OrthoDB" id="191139at2759"/>
<organism evidence="4 5">
    <name type="scientific">Orchesella cincta</name>
    <name type="common">Springtail</name>
    <name type="synonym">Podura cincta</name>
    <dbReference type="NCBI Taxonomy" id="48709"/>
    <lineage>
        <taxon>Eukaryota</taxon>
        <taxon>Metazoa</taxon>
        <taxon>Ecdysozoa</taxon>
        <taxon>Arthropoda</taxon>
        <taxon>Hexapoda</taxon>
        <taxon>Collembola</taxon>
        <taxon>Entomobryomorpha</taxon>
        <taxon>Entomobryoidea</taxon>
        <taxon>Orchesellidae</taxon>
        <taxon>Orchesellinae</taxon>
        <taxon>Orchesella</taxon>
    </lineage>
</organism>
<dbReference type="OMA" id="NNEYADH"/>
<evidence type="ECO:0000256" key="3">
    <source>
        <dbReference type="SAM" id="Phobius"/>
    </source>
</evidence>
<dbReference type="CDD" id="cd05327">
    <property type="entry name" value="retinol-DH_like_SDR_c_like"/>
    <property type="match status" value="1"/>
</dbReference>
<evidence type="ECO:0000313" key="4">
    <source>
        <dbReference type="EMBL" id="ODN02951.1"/>
    </source>
</evidence>
<dbReference type="InterPro" id="IPR036291">
    <property type="entry name" value="NAD(P)-bd_dom_sf"/>
</dbReference>
<dbReference type="PRINTS" id="PR00081">
    <property type="entry name" value="GDHRDH"/>
</dbReference>
<comment type="similarity">
    <text evidence="2">Belongs to the short-chain dehydrogenases/reductases (SDR) family.</text>
</comment>
<evidence type="ECO:0000256" key="1">
    <source>
        <dbReference type="ARBA" id="ARBA00023002"/>
    </source>
</evidence>
<accession>A0A1D2NCJ0</accession>
<dbReference type="PRINTS" id="PR00080">
    <property type="entry name" value="SDRFAMILY"/>
</dbReference>
<dbReference type="InterPro" id="IPR002347">
    <property type="entry name" value="SDR_fam"/>
</dbReference>
<dbReference type="Proteomes" id="UP000094527">
    <property type="component" value="Unassembled WGS sequence"/>
</dbReference>
<keyword evidence="1" id="KW-0560">Oxidoreductase</keyword>